<keyword evidence="2" id="KW-1185">Reference proteome</keyword>
<gene>
    <name evidence="1" type="ORF">CICLE_v10003075mg</name>
</gene>
<dbReference type="InParanoid" id="V4UZU5"/>
<dbReference type="Proteomes" id="UP000030687">
    <property type="component" value="Unassembled WGS sequence"/>
</dbReference>
<dbReference type="Gramene" id="ESR45004">
    <property type="protein sequence ID" value="ESR45004"/>
    <property type="gene ID" value="CICLE_v10003075mg"/>
</dbReference>
<evidence type="ECO:0000313" key="2">
    <source>
        <dbReference type="Proteomes" id="UP000030687"/>
    </source>
</evidence>
<dbReference type="AlphaFoldDB" id="V4UZU5"/>
<reference evidence="1 2" key="1">
    <citation type="submission" date="2013-10" db="EMBL/GenBank/DDBJ databases">
        <authorList>
            <consortium name="International Citrus Genome Consortium"/>
            <person name="Jenkins J."/>
            <person name="Schmutz J."/>
            <person name="Prochnik S."/>
            <person name="Rokhsar D."/>
            <person name="Gmitter F."/>
            <person name="Ollitrault P."/>
            <person name="Machado M."/>
            <person name="Talon M."/>
            <person name="Wincker P."/>
            <person name="Jaillon O."/>
            <person name="Morgante M."/>
        </authorList>
    </citation>
    <scope>NUCLEOTIDE SEQUENCE</scope>
    <source>
        <strain evidence="2">cv. Clemenules</strain>
    </source>
</reference>
<dbReference type="EMBL" id="KI536799">
    <property type="protein sequence ID" value="ESR45004.1"/>
    <property type="molecule type" value="Genomic_DNA"/>
</dbReference>
<evidence type="ECO:0000313" key="1">
    <source>
        <dbReference type="EMBL" id="ESR45004.1"/>
    </source>
</evidence>
<accession>V4UZU5</accession>
<protein>
    <submittedName>
        <fullName evidence="1">Uncharacterized protein</fullName>
    </submittedName>
</protein>
<name>V4UZU5_CITCL</name>
<sequence>MVIGVLVLVPISSYFPEKACNLFTSRFNLLLKMDGCKDLLAFHYINVFDSKFVIVSAGNLLILDYI</sequence>
<organism evidence="1 2">
    <name type="scientific">Citrus clementina</name>
    <name type="common">Clementine</name>
    <name type="synonym">Citrus deliciosa x Citrus sinensis</name>
    <dbReference type="NCBI Taxonomy" id="85681"/>
    <lineage>
        <taxon>Eukaryota</taxon>
        <taxon>Viridiplantae</taxon>
        <taxon>Streptophyta</taxon>
        <taxon>Embryophyta</taxon>
        <taxon>Tracheophyta</taxon>
        <taxon>Spermatophyta</taxon>
        <taxon>Magnoliopsida</taxon>
        <taxon>eudicotyledons</taxon>
        <taxon>Gunneridae</taxon>
        <taxon>Pentapetalae</taxon>
        <taxon>rosids</taxon>
        <taxon>malvids</taxon>
        <taxon>Sapindales</taxon>
        <taxon>Rutaceae</taxon>
        <taxon>Aurantioideae</taxon>
        <taxon>Citrus</taxon>
    </lineage>
</organism>
<dbReference type="KEGG" id="cic:CICLE_v10003075mg"/>
<proteinExistence type="predicted"/>